<feature type="domain" description="tRNA(Ile)-lysidine/2-thiocytidine synthase N-terminal" evidence="4">
    <location>
        <begin position="50"/>
        <end position="118"/>
    </location>
</feature>
<dbReference type="InterPro" id="IPR011063">
    <property type="entry name" value="TilS/TtcA_N"/>
</dbReference>
<dbReference type="GO" id="GO:0016740">
    <property type="term" value="F:transferase activity"/>
    <property type="evidence" value="ECO:0007669"/>
    <property type="project" value="UniProtKB-KW"/>
</dbReference>
<dbReference type="Pfam" id="PF22082">
    <property type="entry name" value="TtuA_LIM_N"/>
    <property type="match status" value="1"/>
</dbReference>
<evidence type="ECO:0000313" key="7">
    <source>
        <dbReference type="Proteomes" id="UP000321408"/>
    </source>
</evidence>
<keyword evidence="3" id="KW-0547">Nucleotide-binding</keyword>
<dbReference type="PANTHER" id="PTHR11807">
    <property type="entry name" value="ATPASES OF THE PP SUPERFAMILY-RELATED"/>
    <property type="match status" value="1"/>
</dbReference>
<sequence length="334" mass="38548">MKKCKFCSQPAVILIPLNQMPLCKMHFISYIHDRVKKTINQYNLITSDDKVLVALSGGKDSQTLLTILHEIYNKDIQIEALYINVGVTPKNYSNDSYEVAKDLCEKLEIPLNMIDIKTELEFDIDTVHKLGLLQKGGKHRKKGGRFRGECSYCGLFKRYFINKFAVLNKFTKVATGHNLTDEATQLMGNFFNVDMELMSRAGPTTMTEVQGLITRIKPLYFIYEQEIVMYAYYAKIHHLSTECEYATDSPSGNIKKSMLKIEEFRRGTMFYMVKKFQERLKPTLFGTISEEKKAEKKCIICGMGTYMETCAFCRTKKRLQELILTNTKLRNVDD</sequence>
<dbReference type="GO" id="GO:0002143">
    <property type="term" value="P:tRNA wobble position uridine thiolation"/>
    <property type="evidence" value="ECO:0007669"/>
    <property type="project" value="TreeGrafter"/>
</dbReference>
<protein>
    <submittedName>
        <fullName evidence="6">ATP-binding protein</fullName>
    </submittedName>
</protein>
<feature type="binding site" evidence="2">
    <location>
        <position position="7"/>
    </location>
    <ligand>
        <name>Zn(2+)</name>
        <dbReference type="ChEBI" id="CHEBI:29105"/>
        <label>1</label>
    </ligand>
</feature>
<dbReference type="Pfam" id="PF01171">
    <property type="entry name" value="ATP_bind_3"/>
    <property type="match status" value="1"/>
</dbReference>
<accession>A0A5B9D7C7</accession>
<dbReference type="GO" id="GO:0046872">
    <property type="term" value="F:metal ion binding"/>
    <property type="evidence" value="ECO:0007669"/>
    <property type="project" value="UniProtKB-KW"/>
</dbReference>
<reference evidence="6 7" key="2">
    <citation type="journal article" date="2024" name="Int. J. Syst. Evol. Microbiol.">
        <title>Promethearchaeum syntrophicum gen. nov., sp. nov., an anaerobic, obligately syntrophic archaeon, the first isolate of the lineage 'Asgard' archaea, and proposal of the new archaeal phylum Promethearchaeota phyl. nov. and kingdom Promethearchaeati regn. nov.</title>
        <authorList>
            <person name="Imachi H."/>
            <person name="Nobu M.K."/>
            <person name="Kato S."/>
            <person name="Takaki Y."/>
            <person name="Miyazaki M."/>
            <person name="Miyata M."/>
            <person name="Ogawara M."/>
            <person name="Saito Y."/>
            <person name="Sakai S."/>
            <person name="Tahara Y.O."/>
            <person name="Takano Y."/>
            <person name="Tasumi E."/>
            <person name="Uematsu K."/>
            <person name="Yoshimura T."/>
            <person name="Itoh T."/>
            <person name="Ohkuma M."/>
            <person name="Takai K."/>
        </authorList>
    </citation>
    <scope>NUCLEOTIDE SEQUENCE [LARGE SCALE GENOMIC DNA]</scope>
    <source>
        <strain evidence="6 7">MK-D1</strain>
    </source>
</reference>
<name>A0A5B9D7C7_9ARCH</name>
<keyword evidence="7" id="KW-1185">Reference proteome</keyword>
<feature type="binding site" evidence="3">
    <location>
        <begin position="54"/>
        <end position="56"/>
    </location>
    <ligand>
        <name>ATP</name>
        <dbReference type="ChEBI" id="CHEBI:30616"/>
    </ligand>
</feature>
<organism evidence="6 7">
    <name type="scientific">Promethearchaeum syntrophicum</name>
    <dbReference type="NCBI Taxonomy" id="2594042"/>
    <lineage>
        <taxon>Archaea</taxon>
        <taxon>Promethearchaeati</taxon>
        <taxon>Promethearchaeota</taxon>
        <taxon>Promethearchaeia</taxon>
        <taxon>Promethearchaeales</taxon>
        <taxon>Promethearchaeaceae</taxon>
        <taxon>Promethearchaeum</taxon>
    </lineage>
</organism>
<gene>
    <name evidence="6" type="ORF">DSAG12_00901</name>
</gene>
<feature type="binding site" evidence="3">
    <location>
        <position position="60"/>
    </location>
    <ligand>
        <name>ATP</name>
        <dbReference type="ChEBI" id="CHEBI:30616"/>
    </ligand>
</feature>
<dbReference type="CDD" id="cd01993">
    <property type="entry name" value="TtuA-like"/>
    <property type="match status" value="1"/>
</dbReference>
<keyword evidence="2" id="KW-0479">Metal-binding</keyword>
<keyword evidence="3 6" id="KW-0067">ATP-binding</keyword>
<feature type="binding site" evidence="2">
    <location>
        <position position="4"/>
    </location>
    <ligand>
        <name>Zn(2+)</name>
        <dbReference type="ChEBI" id="CHEBI:29105"/>
        <label>1</label>
    </ligand>
</feature>
<dbReference type="KEGG" id="psyt:DSAG12_00901"/>
<evidence type="ECO:0000259" key="5">
    <source>
        <dbReference type="Pfam" id="PF22082"/>
    </source>
</evidence>
<dbReference type="EMBL" id="CP042905">
    <property type="protein sequence ID" value="QEE15078.1"/>
    <property type="molecule type" value="Genomic_DNA"/>
</dbReference>
<feature type="binding site" evidence="2">
    <location>
        <position position="313"/>
    </location>
    <ligand>
        <name>Zn(2+)</name>
        <dbReference type="ChEBI" id="CHEBI:29105"/>
        <label>2</label>
    </ligand>
</feature>
<feature type="binding site" evidence="2">
    <location>
        <position position="26"/>
    </location>
    <ligand>
        <name>Zn(2+)</name>
        <dbReference type="ChEBI" id="CHEBI:29105"/>
        <label>1</label>
    </ligand>
</feature>
<feature type="binding site" evidence="3">
    <location>
        <position position="83"/>
    </location>
    <ligand>
        <name>ATP</name>
        <dbReference type="ChEBI" id="CHEBI:30616"/>
    </ligand>
</feature>
<dbReference type="RefSeq" id="WP_147662002.1">
    <property type="nucleotide sequence ID" value="NZ_CP042905.2"/>
</dbReference>
<evidence type="ECO:0000313" key="6">
    <source>
        <dbReference type="EMBL" id="QEE15078.1"/>
    </source>
</evidence>
<reference evidence="6 7" key="1">
    <citation type="journal article" date="2020" name="Nature">
        <title>Isolation of an archaeon at the prokaryote-eukaryote interface.</title>
        <authorList>
            <person name="Imachi H."/>
            <person name="Nobu M.K."/>
            <person name="Nakahara N."/>
            <person name="Morono Y."/>
            <person name="Ogawara M."/>
            <person name="Takaki Y."/>
            <person name="Takano Y."/>
            <person name="Uematsu K."/>
            <person name="Ikuta T."/>
            <person name="Ito M."/>
            <person name="Matsui Y."/>
            <person name="Miyazaki M."/>
            <person name="Murata K."/>
            <person name="Saito Y."/>
            <person name="Sakai S."/>
            <person name="Song C."/>
            <person name="Tasumi E."/>
            <person name="Yamanaka Y."/>
            <person name="Yamaguchi T."/>
            <person name="Kamagata Y."/>
            <person name="Tamaki H."/>
            <person name="Takai K."/>
        </authorList>
    </citation>
    <scope>NUCLEOTIDE SEQUENCE [LARGE SCALE GENOMIC DNA]</scope>
    <source>
        <strain evidence="6 7">MK-D1</strain>
    </source>
</reference>
<evidence type="ECO:0000259" key="4">
    <source>
        <dbReference type="Pfam" id="PF01171"/>
    </source>
</evidence>
<dbReference type="AlphaFoldDB" id="A0A5B9D7C7"/>
<proteinExistence type="predicted"/>
<dbReference type="GO" id="GO:0005524">
    <property type="term" value="F:ATP binding"/>
    <property type="evidence" value="ECO:0007669"/>
    <property type="project" value="UniProtKB-KW"/>
</dbReference>
<dbReference type="Proteomes" id="UP000321408">
    <property type="component" value="Chromosome"/>
</dbReference>
<dbReference type="InterPro" id="IPR054306">
    <property type="entry name" value="TtuA-like_LIM_N"/>
</dbReference>
<keyword evidence="2" id="KW-0862">Zinc</keyword>
<dbReference type="InterPro" id="IPR035107">
    <property type="entry name" value="tRNA_thiolation_TtcA_Ctu1"/>
</dbReference>
<dbReference type="GeneID" id="41328899"/>
<dbReference type="InterPro" id="IPR014729">
    <property type="entry name" value="Rossmann-like_a/b/a_fold"/>
</dbReference>
<dbReference type="SUPFAM" id="SSF52402">
    <property type="entry name" value="Adenine nucleotide alpha hydrolases-like"/>
    <property type="match status" value="1"/>
</dbReference>
<keyword evidence="1" id="KW-0808">Transferase</keyword>
<evidence type="ECO:0000256" key="1">
    <source>
        <dbReference type="ARBA" id="ARBA00022679"/>
    </source>
</evidence>
<evidence type="ECO:0000256" key="3">
    <source>
        <dbReference type="PIRSR" id="PIRSR004976-51"/>
    </source>
</evidence>
<dbReference type="GO" id="GO:0002144">
    <property type="term" value="C:cytosolic tRNA wobble base thiouridylase complex"/>
    <property type="evidence" value="ECO:0007669"/>
    <property type="project" value="TreeGrafter"/>
</dbReference>
<feature type="binding site" evidence="2">
    <location>
        <position position="23"/>
    </location>
    <ligand>
        <name>Zn(2+)</name>
        <dbReference type="ChEBI" id="CHEBI:29105"/>
        <label>1</label>
    </ligand>
</feature>
<dbReference type="OrthoDB" id="33422at2157"/>
<evidence type="ECO:0000256" key="2">
    <source>
        <dbReference type="PIRSR" id="PIRSR004976-50"/>
    </source>
</evidence>
<feature type="domain" description="2-thiouridine synthetase TtuA-like N-terminal LIM" evidence="5">
    <location>
        <begin position="3"/>
        <end position="28"/>
    </location>
</feature>
<feature type="binding site" evidence="3">
    <location>
        <position position="176"/>
    </location>
    <ligand>
        <name>ATP</name>
        <dbReference type="ChEBI" id="CHEBI:30616"/>
    </ligand>
</feature>
<feature type="binding site" evidence="2">
    <location>
        <position position="298"/>
    </location>
    <ligand>
        <name>Zn(2+)</name>
        <dbReference type="ChEBI" id="CHEBI:29105"/>
        <label>2</label>
    </ligand>
</feature>
<dbReference type="GO" id="GO:0000049">
    <property type="term" value="F:tRNA binding"/>
    <property type="evidence" value="ECO:0007669"/>
    <property type="project" value="TreeGrafter"/>
</dbReference>
<feature type="binding site" evidence="2">
    <location>
        <position position="301"/>
    </location>
    <ligand>
        <name>Zn(2+)</name>
        <dbReference type="ChEBI" id="CHEBI:29105"/>
        <label>2</label>
    </ligand>
</feature>
<dbReference type="Gene3D" id="3.40.50.620">
    <property type="entry name" value="HUPs"/>
    <property type="match status" value="1"/>
</dbReference>
<dbReference type="PANTHER" id="PTHR11807:SF12">
    <property type="entry name" value="CYTOPLASMIC TRNA 2-THIOLATION PROTEIN 1"/>
    <property type="match status" value="1"/>
</dbReference>
<dbReference type="PIRSF" id="PIRSF004976">
    <property type="entry name" value="ATPase_YdaO"/>
    <property type="match status" value="1"/>
</dbReference>
<feature type="binding site" evidence="2">
    <location>
        <position position="310"/>
    </location>
    <ligand>
        <name>Zn(2+)</name>
        <dbReference type="ChEBI" id="CHEBI:29105"/>
        <label>2</label>
    </ligand>
</feature>
<feature type="binding site" evidence="3">
    <location>
        <position position="181"/>
    </location>
    <ligand>
        <name>ATP</name>
        <dbReference type="ChEBI" id="CHEBI:30616"/>
    </ligand>
</feature>